<dbReference type="Pfam" id="PF13087">
    <property type="entry name" value="AAA_12"/>
    <property type="match status" value="1"/>
</dbReference>
<evidence type="ECO:0000259" key="4">
    <source>
        <dbReference type="Pfam" id="PF13087"/>
    </source>
</evidence>
<feature type="region of interest" description="Disordered" evidence="2">
    <location>
        <begin position="644"/>
        <end position="669"/>
    </location>
</feature>
<dbReference type="GO" id="GO:0031380">
    <property type="term" value="C:nuclear RNA-directed RNA polymerase complex"/>
    <property type="evidence" value="ECO:0007669"/>
    <property type="project" value="TreeGrafter"/>
</dbReference>
<dbReference type="PANTHER" id="PTHR10887">
    <property type="entry name" value="DNA2/NAM7 HELICASE FAMILY"/>
    <property type="match status" value="1"/>
</dbReference>
<feature type="non-terminal residue" evidence="5">
    <location>
        <position position="1"/>
    </location>
</feature>
<dbReference type="Proteomes" id="UP000054549">
    <property type="component" value="Unassembled WGS sequence"/>
</dbReference>
<dbReference type="InterPro" id="IPR041677">
    <property type="entry name" value="DNA2/NAM7_AAA_11"/>
</dbReference>
<dbReference type="SUPFAM" id="SSF52540">
    <property type="entry name" value="P-loop containing nucleoside triphosphate hydrolases"/>
    <property type="match status" value="1"/>
</dbReference>
<feature type="domain" description="DNA2/NAM7 helicase-like C-terminal" evidence="4">
    <location>
        <begin position="298"/>
        <end position="515"/>
    </location>
</feature>
<dbReference type="FunFam" id="3.40.50.300:FF:001660">
    <property type="entry name" value="NF-X1 finger and helicase protein, putative"/>
    <property type="match status" value="1"/>
</dbReference>
<feature type="compositionally biased region" description="Basic and acidic residues" evidence="2">
    <location>
        <begin position="681"/>
        <end position="701"/>
    </location>
</feature>
<evidence type="ECO:0000313" key="5">
    <source>
        <dbReference type="EMBL" id="KIL64659.1"/>
    </source>
</evidence>
<dbReference type="GO" id="GO:0004386">
    <property type="term" value="F:helicase activity"/>
    <property type="evidence" value="ECO:0007669"/>
    <property type="project" value="InterPro"/>
</dbReference>
<dbReference type="GO" id="GO:0031048">
    <property type="term" value="P:regulatory ncRNA-mediated heterochromatin formation"/>
    <property type="evidence" value="ECO:0007669"/>
    <property type="project" value="TreeGrafter"/>
</dbReference>
<evidence type="ECO:0000256" key="1">
    <source>
        <dbReference type="SAM" id="Coils"/>
    </source>
</evidence>
<dbReference type="AlphaFoldDB" id="A0A0C2TCY3"/>
<reference evidence="5 6" key="1">
    <citation type="submission" date="2014-04" db="EMBL/GenBank/DDBJ databases">
        <title>Evolutionary Origins and Diversification of the Mycorrhizal Mutualists.</title>
        <authorList>
            <consortium name="DOE Joint Genome Institute"/>
            <consortium name="Mycorrhizal Genomics Consortium"/>
            <person name="Kohler A."/>
            <person name="Kuo A."/>
            <person name="Nagy L.G."/>
            <person name="Floudas D."/>
            <person name="Copeland A."/>
            <person name="Barry K.W."/>
            <person name="Cichocki N."/>
            <person name="Veneault-Fourrey C."/>
            <person name="LaButti K."/>
            <person name="Lindquist E.A."/>
            <person name="Lipzen A."/>
            <person name="Lundell T."/>
            <person name="Morin E."/>
            <person name="Murat C."/>
            <person name="Riley R."/>
            <person name="Ohm R."/>
            <person name="Sun H."/>
            <person name="Tunlid A."/>
            <person name="Henrissat B."/>
            <person name="Grigoriev I.V."/>
            <person name="Hibbett D.S."/>
            <person name="Martin F."/>
        </authorList>
    </citation>
    <scope>NUCLEOTIDE SEQUENCE [LARGE SCALE GENOMIC DNA]</scope>
    <source>
        <strain evidence="5 6">Koide BX008</strain>
    </source>
</reference>
<dbReference type="InParanoid" id="A0A0C2TCY3"/>
<dbReference type="Pfam" id="PF13086">
    <property type="entry name" value="AAA_11"/>
    <property type="match status" value="1"/>
</dbReference>
<dbReference type="InterPro" id="IPR047187">
    <property type="entry name" value="SF1_C_Upf1"/>
</dbReference>
<dbReference type="InterPro" id="IPR027417">
    <property type="entry name" value="P-loop_NTPase"/>
</dbReference>
<evidence type="ECO:0008006" key="7">
    <source>
        <dbReference type="Google" id="ProtNLM"/>
    </source>
</evidence>
<dbReference type="STRING" id="946122.A0A0C2TCY3"/>
<keyword evidence="6" id="KW-1185">Reference proteome</keyword>
<proteinExistence type="predicted"/>
<accession>A0A0C2TCY3</accession>
<dbReference type="PANTHER" id="PTHR10887:SF341">
    <property type="entry name" value="NFX1-TYPE ZINC FINGER-CONTAINING PROTEIN 1"/>
    <property type="match status" value="1"/>
</dbReference>
<feature type="region of interest" description="Disordered" evidence="2">
    <location>
        <begin position="681"/>
        <end position="717"/>
    </location>
</feature>
<protein>
    <recommendedName>
        <fullName evidence="7">NFX1-type zinc finger-containing protein 1</fullName>
    </recommendedName>
</protein>
<feature type="coiled-coil region" evidence="1">
    <location>
        <begin position="787"/>
        <end position="877"/>
    </location>
</feature>
<organism evidence="5 6">
    <name type="scientific">Amanita muscaria (strain Koide BX008)</name>
    <dbReference type="NCBI Taxonomy" id="946122"/>
    <lineage>
        <taxon>Eukaryota</taxon>
        <taxon>Fungi</taxon>
        <taxon>Dikarya</taxon>
        <taxon>Basidiomycota</taxon>
        <taxon>Agaricomycotina</taxon>
        <taxon>Agaricomycetes</taxon>
        <taxon>Agaricomycetidae</taxon>
        <taxon>Agaricales</taxon>
        <taxon>Pluteineae</taxon>
        <taxon>Amanitaceae</taxon>
        <taxon>Amanita</taxon>
    </lineage>
</organism>
<feature type="region of interest" description="Disordered" evidence="2">
    <location>
        <begin position="733"/>
        <end position="768"/>
    </location>
</feature>
<dbReference type="InterPro" id="IPR041679">
    <property type="entry name" value="DNA2/NAM7-like_C"/>
</dbReference>
<name>A0A0C2TCY3_AMAMK</name>
<dbReference type="HOGENOM" id="CLU_317752_0_0_1"/>
<evidence type="ECO:0000313" key="6">
    <source>
        <dbReference type="Proteomes" id="UP000054549"/>
    </source>
</evidence>
<feature type="compositionally biased region" description="Basic and acidic residues" evidence="2">
    <location>
        <begin position="657"/>
        <end position="669"/>
    </location>
</feature>
<evidence type="ECO:0000256" key="2">
    <source>
        <dbReference type="SAM" id="MobiDB-lite"/>
    </source>
</evidence>
<dbReference type="CDD" id="cd18808">
    <property type="entry name" value="SF1_C_Upf1"/>
    <property type="match status" value="1"/>
</dbReference>
<dbReference type="OrthoDB" id="2423195at2759"/>
<dbReference type="EMBL" id="KN818248">
    <property type="protein sequence ID" value="KIL64659.1"/>
    <property type="molecule type" value="Genomic_DNA"/>
</dbReference>
<dbReference type="FunCoup" id="A0A0C2TCY3">
    <property type="interactions" value="3"/>
</dbReference>
<evidence type="ECO:0000259" key="3">
    <source>
        <dbReference type="Pfam" id="PF13086"/>
    </source>
</evidence>
<sequence>KTIHDHTSQSILVVCYTNRALDQFLEDLLDIGIPANSIARLGGIGKATSRTVQLALQNQTSTFRFLSSDHKFLNDLKEEIEQKRFRLESRFQSYQDSSITTEVMLAWLQVEEPDIFNAFQVPLPEDGMVSMHKGKPIEDSYLFHRWLKGRPPRHFPELTQHYPQLWAMKQTDRQFLVKKWANEIEKQMLSNFYSVAKQYNEFIQHLQRKFSERDTHKLQDKRIIGCTTTAAAKYSELLQSVSPSVLLVEEAGEILESHILTALGREKNKLILIGDHKQLRPKVKSYPLTVEKGDGFDLNRSLFERLVLKGYPHTALSQQHRMRSEISALIRHLTYPNLVDAPLTQGRPDLRGVTDNLIMIHHSKPEDEMTEIEDRAEGARPSKQNTHEVQMVLKIVRYLGQQGYGTDDMVVLTPYLGQLQKLMAVLKNETDPVLNDLDSHELVRAGLLSQADANERKRPLRLATIDNYQGEESDIVIVSLTRSNPEHDIGFMYSPERVNVMLSRARNALIMIGNTDTFRLARKGQELWTSLLDLLKKGGHIYEGLPVRCERHPQQTAVLKSPEDFDNEVPDGGCKQPCGILMDCGIHLCQVSCHQTTDHSRMRCRTLVVCKCNNGHDISYHCHTGPSSVCSLCEKERQLVVKQQKDDLERKKKHEREKKDHELKMADLERRVQVARQDIRDAQTAAEREQARLQKEEDLQKAQELATKAPQMRSSSVDSGSFFSMLLLPSNMAQNPADSSSQPLQSPTSPNDITPKDRRNSGPGSGDLECDLGVLGHFCLHEAGRRQEGIERLAREEQAVLERYKAERKREEEEIARMKRELEKQARSVKEARYEAERMRQIRQNEIERFKRELDFQREKEREKKRKEEQRRHQETQIQWNLRLMGVCPIDVQWLPQGGGYRCACGSHWVSNAQLGI</sequence>
<dbReference type="CDD" id="cd06008">
    <property type="entry name" value="NF-X1-zinc-finger"/>
    <property type="match status" value="1"/>
</dbReference>
<feature type="domain" description="DNA2/NAM7 helicase helicase" evidence="3">
    <location>
        <begin position="6"/>
        <end position="285"/>
    </location>
</feature>
<dbReference type="Gene3D" id="3.40.50.300">
    <property type="entry name" value="P-loop containing nucleotide triphosphate hydrolases"/>
    <property type="match status" value="3"/>
</dbReference>
<dbReference type="InterPro" id="IPR045055">
    <property type="entry name" value="DNA2/NAM7-like"/>
</dbReference>
<gene>
    <name evidence="5" type="ORF">M378DRAFT_583612</name>
</gene>
<feature type="compositionally biased region" description="Low complexity" evidence="2">
    <location>
        <begin position="739"/>
        <end position="750"/>
    </location>
</feature>
<keyword evidence="1" id="KW-0175">Coiled coil</keyword>